<evidence type="ECO:0000256" key="4">
    <source>
        <dbReference type="ARBA" id="ARBA00013303"/>
    </source>
</evidence>
<dbReference type="GO" id="GO:0030246">
    <property type="term" value="F:carbohydrate binding"/>
    <property type="evidence" value="ECO:0007669"/>
    <property type="project" value="InterPro"/>
</dbReference>
<protein>
    <recommendedName>
        <fullName evidence="4 8">Beta-galactosidase</fullName>
        <ecNumber evidence="3 8">3.2.1.23</ecNumber>
    </recommendedName>
    <alternativeName>
        <fullName evidence="7 8">Lactase</fullName>
    </alternativeName>
</protein>
<dbReference type="Proteomes" id="UP000594637">
    <property type="component" value="Chromosome"/>
</dbReference>
<dbReference type="InterPro" id="IPR011013">
    <property type="entry name" value="Gal_mutarotase_sf_dom"/>
</dbReference>
<dbReference type="Pfam" id="PF02837">
    <property type="entry name" value="Glyco_hydro_2_N"/>
    <property type="match status" value="1"/>
</dbReference>
<sequence length="1020" mass="113954">MTSQHPWENQADLSWGRLPAHAHVIPYPSHAEALEAAAVPGLGIGRHRTSGYLDLTGAWHFRLYSARQRVPQDLTRRLGAGLDTVTVPHMWQFDGYGRLQYTDEGYPFPVDPPYVPTGNPTGLYQRTIHLDSVDDARVRVLRFEGVESYFEVYVNGVYQGFSKGSRLTAEFDVTDALVPGDNLLVVIVCQYSDATYIEDQDMWWACGIFRDVALLDRPATHLRDFHLTTHMRPDRSTADLAVDVELSTPVPGTAVRCEVLDPVDGTVLLARTLGTQDGRARLDEALTGITWWNPEAPRLYALVLSVIDADDSVTEAIAHPLGFRDVRIENGRLLLNRRYLKMHGVNRHDHDPDRGRAISIDLVRRDLELMKAHNINAVRTSHYPNDPRFYAMCDEIGLMVMAETDLESHGFENVGDLSRLTDDPVWQDAYVERIERHVLAQRNHASIVMWSLGNESGYGCNIAAMYERCKQLDPTRPVHYEEDRNADVVDVISTMYSRVSQMNDFGEYPHPKPRILCEYGHAMGNGPGGLSEYQEVVDRWDHIQGHFIWEWIDHGVRVDVDGRQSYRYGGDFGDVPNNANFCIDGLVFPWREPSPGLTEYGFVIAPLRFALDGDALTVTSRYWFEPVHDTDILVQASADGVVVAEHTITCPALEPGQSTTLAVNDLISRARTAACEQVGGRSVPVHLTARALRTRAGVGTEVGHVLAQSQFLVEEVASPAAVLGAPGEHAPLRAEDVGSELRITTTAAEVIFDLVDGSLTGLVVDGDNLVESPPRLAFWHALIDNHAQESTDLWEPRFLHLLQESTRSVEWRQEADHVCVDVRSTIAPPALGFGMRCRYLWQVRPNGRIALTVSGEPYGDYDDIIPRIGLRMAVPDRIHRVTYRGLGPGENYPDSRRAALYGVWTTTPADMVTPYVVPQDMGCRTGVRTLELTDEQGMGLGVIAGDTDLCARVLPYSDAQLDRARHLDELTPEPTTEVNLDFELLGLGSNSWGSEVLDSYRVRWRAFEHHLTFCAVTRGH</sequence>
<dbReference type="EC" id="3.2.1.23" evidence="3 8"/>
<dbReference type="PANTHER" id="PTHR46323:SF2">
    <property type="entry name" value="BETA-GALACTOSIDASE"/>
    <property type="match status" value="1"/>
</dbReference>
<evidence type="ECO:0000256" key="8">
    <source>
        <dbReference type="RuleBase" id="RU361154"/>
    </source>
</evidence>
<dbReference type="RefSeq" id="WP_166857770.1">
    <property type="nucleotide sequence ID" value="NZ_CP063989.1"/>
</dbReference>
<dbReference type="Pfam" id="PF02836">
    <property type="entry name" value="Glyco_hydro_2_C"/>
    <property type="match status" value="1"/>
</dbReference>
<dbReference type="GO" id="GO:0004565">
    <property type="term" value="F:beta-galactosidase activity"/>
    <property type="evidence" value="ECO:0007669"/>
    <property type="project" value="UniProtKB-EC"/>
</dbReference>
<dbReference type="InterPro" id="IPR023230">
    <property type="entry name" value="Glyco_hydro_2_CS"/>
</dbReference>
<evidence type="ECO:0000256" key="5">
    <source>
        <dbReference type="ARBA" id="ARBA00022801"/>
    </source>
</evidence>
<evidence type="ECO:0000256" key="2">
    <source>
        <dbReference type="ARBA" id="ARBA00007401"/>
    </source>
</evidence>
<dbReference type="SUPFAM" id="SSF49785">
    <property type="entry name" value="Galactose-binding domain-like"/>
    <property type="match status" value="1"/>
</dbReference>
<dbReference type="Gene3D" id="3.20.20.80">
    <property type="entry name" value="Glycosidases"/>
    <property type="match status" value="1"/>
</dbReference>
<dbReference type="InterPro" id="IPR017853">
    <property type="entry name" value="GH"/>
</dbReference>
<gene>
    <name evidence="10" type="ORF">ID810_05125</name>
</gene>
<dbReference type="SUPFAM" id="SSF74650">
    <property type="entry name" value="Galactose mutarotase-like"/>
    <property type="match status" value="1"/>
</dbReference>
<dbReference type="GO" id="GO:0005990">
    <property type="term" value="P:lactose catabolic process"/>
    <property type="evidence" value="ECO:0007669"/>
    <property type="project" value="TreeGrafter"/>
</dbReference>
<dbReference type="Gene3D" id="2.70.98.10">
    <property type="match status" value="1"/>
</dbReference>
<dbReference type="GO" id="GO:0009341">
    <property type="term" value="C:beta-galactosidase complex"/>
    <property type="evidence" value="ECO:0007669"/>
    <property type="project" value="InterPro"/>
</dbReference>
<dbReference type="Pfam" id="PF02929">
    <property type="entry name" value="Bgal_small_N"/>
    <property type="match status" value="1"/>
</dbReference>
<keyword evidence="6 8" id="KW-0326">Glycosidase</keyword>
<dbReference type="InterPro" id="IPR008979">
    <property type="entry name" value="Galactose-bd-like_sf"/>
</dbReference>
<dbReference type="InterPro" id="IPR006102">
    <property type="entry name" value="Ig-like_GH2"/>
</dbReference>
<dbReference type="PROSITE" id="PS00719">
    <property type="entry name" value="GLYCOSYL_HYDROL_F2_1"/>
    <property type="match status" value="1"/>
</dbReference>
<evidence type="ECO:0000256" key="1">
    <source>
        <dbReference type="ARBA" id="ARBA00001412"/>
    </source>
</evidence>
<feature type="domain" description="Beta galactosidase small chain/" evidence="9">
    <location>
        <begin position="742"/>
        <end position="1014"/>
    </location>
</feature>
<reference evidence="10 11" key="1">
    <citation type="submission" date="2020-11" db="EMBL/GenBank/DDBJ databases">
        <title>Actinomyces sp. ZJ750.</title>
        <authorList>
            <person name="Zhou J."/>
        </authorList>
    </citation>
    <scope>NUCLEOTIDE SEQUENCE [LARGE SCALE GENOMIC DNA]</scope>
    <source>
        <strain evidence="10 11">ZJ750</strain>
    </source>
</reference>
<dbReference type="SUPFAM" id="SSF49303">
    <property type="entry name" value="beta-Galactosidase/glucuronidase domain"/>
    <property type="match status" value="2"/>
</dbReference>
<comment type="similarity">
    <text evidence="2 8">Belongs to the glycosyl hydrolase 2 family.</text>
</comment>
<dbReference type="EMBL" id="CP063989">
    <property type="protein sequence ID" value="QPL06284.1"/>
    <property type="molecule type" value="Genomic_DNA"/>
</dbReference>
<dbReference type="InterPro" id="IPR036156">
    <property type="entry name" value="Beta-gal/glucu_dom_sf"/>
</dbReference>
<dbReference type="InterPro" id="IPR006101">
    <property type="entry name" value="Glyco_hydro_2"/>
</dbReference>
<dbReference type="AlphaFoldDB" id="A0A7T0LM12"/>
<dbReference type="InterPro" id="IPR004199">
    <property type="entry name" value="B-gal_small/dom_5"/>
</dbReference>
<evidence type="ECO:0000256" key="7">
    <source>
        <dbReference type="ARBA" id="ARBA00032230"/>
    </source>
</evidence>
<dbReference type="Gene3D" id="2.60.120.260">
    <property type="entry name" value="Galactose-binding domain-like"/>
    <property type="match status" value="1"/>
</dbReference>
<dbReference type="InterPro" id="IPR050347">
    <property type="entry name" value="Bact_Beta-galactosidase"/>
</dbReference>
<dbReference type="InterPro" id="IPR006104">
    <property type="entry name" value="Glyco_hydro_2_N"/>
</dbReference>
<evidence type="ECO:0000313" key="10">
    <source>
        <dbReference type="EMBL" id="QPL06284.1"/>
    </source>
</evidence>
<dbReference type="KEGG" id="arep:ID810_05125"/>
<dbReference type="InterPro" id="IPR023232">
    <property type="entry name" value="Glyco_hydro_2_AS"/>
</dbReference>
<dbReference type="PRINTS" id="PR00132">
    <property type="entry name" value="GLHYDRLASE2"/>
</dbReference>
<dbReference type="Pfam" id="PF16353">
    <property type="entry name" value="LacZ_4"/>
    <property type="match status" value="1"/>
</dbReference>
<dbReference type="InterPro" id="IPR013783">
    <property type="entry name" value="Ig-like_fold"/>
</dbReference>
<dbReference type="SMART" id="SM01038">
    <property type="entry name" value="Bgal_small_N"/>
    <property type="match status" value="1"/>
</dbReference>
<dbReference type="InterPro" id="IPR014718">
    <property type="entry name" value="GH-type_carb-bd"/>
</dbReference>
<proteinExistence type="inferred from homology"/>
<accession>A0A7T0LM12</accession>
<dbReference type="PANTHER" id="PTHR46323">
    <property type="entry name" value="BETA-GALACTOSIDASE"/>
    <property type="match status" value="1"/>
</dbReference>
<keyword evidence="11" id="KW-1185">Reference proteome</keyword>
<dbReference type="Gene3D" id="2.60.40.10">
    <property type="entry name" value="Immunoglobulins"/>
    <property type="match status" value="2"/>
</dbReference>
<comment type="catalytic activity">
    <reaction evidence="1 8">
        <text>Hydrolysis of terminal non-reducing beta-D-galactose residues in beta-D-galactosides.</text>
        <dbReference type="EC" id="3.2.1.23"/>
    </reaction>
</comment>
<dbReference type="SUPFAM" id="SSF51445">
    <property type="entry name" value="(Trans)glycosidases"/>
    <property type="match status" value="1"/>
</dbReference>
<name>A0A7T0LM12_9ACTO</name>
<evidence type="ECO:0000259" key="9">
    <source>
        <dbReference type="SMART" id="SM01038"/>
    </source>
</evidence>
<dbReference type="InterPro" id="IPR032312">
    <property type="entry name" value="LacZ_4"/>
</dbReference>
<evidence type="ECO:0000256" key="6">
    <source>
        <dbReference type="ARBA" id="ARBA00023295"/>
    </source>
</evidence>
<dbReference type="InterPro" id="IPR006103">
    <property type="entry name" value="Glyco_hydro_2_cat"/>
</dbReference>
<dbReference type="PROSITE" id="PS00608">
    <property type="entry name" value="GLYCOSYL_HYDROL_F2_2"/>
    <property type="match status" value="1"/>
</dbReference>
<keyword evidence="5 8" id="KW-0378">Hydrolase</keyword>
<dbReference type="Pfam" id="PF00703">
    <property type="entry name" value="Glyco_hydro_2"/>
    <property type="match status" value="1"/>
</dbReference>
<organism evidence="10 11">
    <name type="scientific">Actinomyces respiraculi</name>
    <dbReference type="NCBI Taxonomy" id="2744574"/>
    <lineage>
        <taxon>Bacteria</taxon>
        <taxon>Bacillati</taxon>
        <taxon>Actinomycetota</taxon>
        <taxon>Actinomycetes</taxon>
        <taxon>Actinomycetales</taxon>
        <taxon>Actinomycetaceae</taxon>
        <taxon>Actinomyces</taxon>
    </lineage>
</organism>
<evidence type="ECO:0000313" key="11">
    <source>
        <dbReference type="Proteomes" id="UP000594637"/>
    </source>
</evidence>
<evidence type="ECO:0000256" key="3">
    <source>
        <dbReference type="ARBA" id="ARBA00012756"/>
    </source>
</evidence>